<reference evidence="2 3" key="1">
    <citation type="journal article" date="2015" name="Clin. Infect. Dis.">
        <title>Genomic Investigations unmask Mycoplasma amphoriforme, a new respiratory pathogen.</title>
        <authorList>
            <person name="Gillespie S.H."/>
            <person name="Ling C.L."/>
            <person name="Oravcova K."/>
            <person name="Pinheiro M."/>
            <person name="Wells L."/>
            <person name="Bryant J.M."/>
            <person name="McHugh T.D."/>
            <person name="Bebear C."/>
            <person name="Webster D."/>
            <person name="Harris S.R."/>
            <person name="Seth-Smith H.M."/>
            <person name="Thomson N.R."/>
        </authorList>
    </citation>
    <scope>NUCLEOTIDE SEQUENCE [LARGE SCALE GENOMIC DNA]</scope>
    <source>
        <strain evidence="2 3">A39</strain>
    </source>
</reference>
<keyword evidence="3" id="KW-1185">Reference proteome</keyword>
<evidence type="ECO:0000313" key="3">
    <source>
        <dbReference type="Proteomes" id="UP000261764"/>
    </source>
</evidence>
<feature type="region of interest" description="Disordered" evidence="1">
    <location>
        <begin position="1"/>
        <end position="146"/>
    </location>
</feature>
<dbReference type="KEGG" id="mamp:MAMA39_07200"/>
<feature type="compositionally biased region" description="Low complexity" evidence="1">
    <location>
        <begin position="68"/>
        <end position="89"/>
    </location>
</feature>
<name>A0A292IJX6_9MOLU</name>
<feature type="compositionally biased region" description="Polar residues" evidence="1">
    <location>
        <begin position="48"/>
        <end position="60"/>
    </location>
</feature>
<dbReference type="EMBL" id="HG937516">
    <property type="protein sequence ID" value="CDN40837.1"/>
    <property type="molecule type" value="Genomic_DNA"/>
</dbReference>
<feature type="compositionally biased region" description="Polar residues" evidence="1">
    <location>
        <begin position="9"/>
        <end position="19"/>
    </location>
</feature>
<dbReference type="Proteomes" id="UP000261764">
    <property type="component" value="Chromosome I"/>
</dbReference>
<organism evidence="2 3">
    <name type="scientific">Mycoplasma amphoriforme A39</name>
    <dbReference type="NCBI Taxonomy" id="572419"/>
    <lineage>
        <taxon>Bacteria</taxon>
        <taxon>Bacillati</taxon>
        <taxon>Mycoplasmatota</taxon>
        <taxon>Mollicutes</taxon>
        <taxon>Mycoplasmataceae</taxon>
        <taxon>Mycoplasma</taxon>
    </lineage>
</organism>
<dbReference type="AlphaFoldDB" id="A0A292IJX6"/>
<accession>A0A292IJX6</accession>
<evidence type="ECO:0000256" key="1">
    <source>
        <dbReference type="SAM" id="MobiDB-lite"/>
    </source>
</evidence>
<sequence>MKQDDSKRVGNQNQNSIENGNRKEQQSPGQAQNPNNQNQAGQSPAGKTGNNTPSVQQSERNNSKKENQQSSGQAQNPNNQNQAGQSPAGKTGNNTPSVQQPERNNSKKENQQSAENEKNKMGQDSKEEQKGKQDQSKDNKPTTKQFHYSLDVTTLKTQTISQQQLQENPDFMVSKDNFENFKKIINDSKRVPDKNDRKGNNGNEIEEAEIKGINQYLQTLTFNETLLKDYLITIISNEIQKRSKVSKIELQYSFTDSNNFSFNISIHVSLQLEREFKSFEKKWKSSAQTKYGLVDNGYQFTNVIVDQIDKGDNDAAASQIGNPIYLDREISGMFFGLLKTNESSNKK</sequence>
<protein>
    <submittedName>
        <fullName evidence="2">Uncharacterized protein</fullName>
    </submittedName>
</protein>
<evidence type="ECO:0000313" key="2">
    <source>
        <dbReference type="EMBL" id="CDN40837.1"/>
    </source>
</evidence>
<feature type="compositionally biased region" description="Low complexity" evidence="1">
    <location>
        <begin position="26"/>
        <end position="46"/>
    </location>
</feature>
<proteinExistence type="predicted"/>
<feature type="compositionally biased region" description="Basic and acidic residues" evidence="1">
    <location>
        <begin position="104"/>
        <end position="141"/>
    </location>
</feature>
<feature type="compositionally biased region" description="Polar residues" evidence="1">
    <location>
        <begin position="91"/>
        <end position="103"/>
    </location>
</feature>
<gene>
    <name evidence="2" type="ORF">MAMA39_07200</name>
</gene>